<dbReference type="EMBL" id="JXJN01025965">
    <property type="status" value="NOT_ANNOTATED_CDS"/>
    <property type="molecule type" value="Genomic_DNA"/>
</dbReference>
<dbReference type="SUPFAM" id="SSF52540">
    <property type="entry name" value="P-loop containing nucleoside triphosphate hydrolases"/>
    <property type="match status" value="1"/>
</dbReference>
<reference evidence="2" key="1">
    <citation type="submission" date="2015-01" db="EMBL/GenBank/DDBJ databases">
        <authorList>
            <person name="Aksoy S."/>
            <person name="Warren W."/>
            <person name="Wilson R.K."/>
        </authorList>
    </citation>
    <scope>NUCLEOTIDE SEQUENCE [LARGE SCALE GENOMIC DNA]</scope>
    <source>
        <strain evidence="2">IAEA</strain>
    </source>
</reference>
<dbReference type="Gene3D" id="3.40.50.300">
    <property type="entry name" value="P-loop containing nucleotide triphosphate hydrolases"/>
    <property type="match status" value="1"/>
</dbReference>
<protein>
    <submittedName>
        <fullName evidence="1">Uncharacterized protein</fullName>
    </submittedName>
</protein>
<organism evidence="1 2">
    <name type="scientific">Glossina palpalis gambiensis</name>
    <dbReference type="NCBI Taxonomy" id="67801"/>
    <lineage>
        <taxon>Eukaryota</taxon>
        <taxon>Metazoa</taxon>
        <taxon>Ecdysozoa</taxon>
        <taxon>Arthropoda</taxon>
        <taxon>Hexapoda</taxon>
        <taxon>Insecta</taxon>
        <taxon>Pterygota</taxon>
        <taxon>Neoptera</taxon>
        <taxon>Endopterygota</taxon>
        <taxon>Diptera</taxon>
        <taxon>Brachycera</taxon>
        <taxon>Muscomorpha</taxon>
        <taxon>Hippoboscoidea</taxon>
        <taxon>Glossinidae</taxon>
        <taxon>Glossina</taxon>
    </lineage>
</organism>
<name>A0A1B0C5G2_9MUSC</name>
<dbReference type="STRING" id="67801.A0A1B0C5G2"/>
<dbReference type="Proteomes" id="UP000092460">
    <property type="component" value="Unassembled WGS sequence"/>
</dbReference>
<dbReference type="AlphaFoldDB" id="A0A1B0C5G2"/>
<dbReference type="InterPro" id="IPR027417">
    <property type="entry name" value="P-loop_NTPase"/>
</dbReference>
<keyword evidence="2" id="KW-1185">Reference proteome</keyword>
<dbReference type="VEuPathDB" id="VectorBase:GPPI049654"/>
<reference evidence="1" key="2">
    <citation type="submission" date="2020-05" db="UniProtKB">
        <authorList>
            <consortium name="EnsemblMetazoa"/>
        </authorList>
    </citation>
    <scope>IDENTIFICATION</scope>
    <source>
        <strain evidence="1">IAEA</strain>
    </source>
</reference>
<evidence type="ECO:0000313" key="1">
    <source>
        <dbReference type="EnsemblMetazoa" id="GPPI049654-PA"/>
    </source>
</evidence>
<proteinExistence type="predicted"/>
<sequence length="180" mass="20484">MILYSFNEEMIVEYNASANIASNSNNECLANNGFNGFTVERANDGSKKVRLTSNLFFLNMSNQFDTNTTDYFLYYLKLFLASITIHENIKINGCSAYQHLNSEFVDSGIKLSLGHRRLLCLARVVLKRSICLVLDKATRYLVIFTERILLAVAHKAFSGQNNYCCKKTYLKRCNPAGKVY</sequence>
<dbReference type="EnsemblMetazoa" id="GPPI049654-RA">
    <property type="protein sequence ID" value="GPPI049654-PA"/>
    <property type="gene ID" value="GPPI049654"/>
</dbReference>
<accession>A0A1B0C5G2</accession>
<evidence type="ECO:0000313" key="2">
    <source>
        <dbReference type="Proteomes" id="UP000092460"/>
    </source>
</evidence>